<reference evidence="2" key="1">
    <citation type="journal article" date="2015" name="PeerJ">
        <title>First genomic representation of candidate bacterial phylum KSB3 points to enhanced environmental sensing as a trigger of wastewater bulking.</title>
        <authorList>
            <person name="Sekiguchi Y."/>
            <person name="Ohashi A."/>
            <person name="Parks D.H."/>
            <person name="Yamauchi T."/>
            <person name="Tyson G.W."/>
            <person name="Hugenholtz P."/>
        </authorList>
    </citation>
    <scope>NUCLEOTIDE SEQUENCE [LARGE SCALE GENOMIC DNA]</scope>
</reference>
<proteinExistence type="predicted"/>
<dbReference type="InterPro" id="IPR006059">
    <property type="entry name" value="SBP"/>
</dbReference>
<dbReference type="HOGENOM" id="CLU_031285_5_0_0"/>
<dbReference type="SUPFAM" id="SSF53850">
    <property type="entry name" value="Periplasmic binding protein-like II"/>
    <property type="match status" value="1"/>
</dbReference>
<dbReference type="STRING" id="1499966.U14_04527"/>
<evidence type="ECO:0000313" key="2">
    <source>
        <dbReference type="EMBL" id="GAK53262.1"/>
    </source>
</evidence>
<gene>
    <name evidence="2" type="ORF">U14_04527</name>
</gene>
<dbReference type="Proteomes" id="UP000030700">
    <property type="component" value="Unassembled WGS sequence"/>
</dbReference>
<dbReference type="AlphaFoldDB" id="A0A0S6W6F2"/>
<evidence type="ECO:0000313" key="3">
    <source>
        <dbReference type="Proteomes" id="UP000030700"/>
    </source>
</evidence>
<keyword evidence="3" id="KW-1185">Reference proteome</keyword>
<name>A0A0S6W6F2_9BACT</name>
<keyword evidence="1" id="KW-0732">Signal</keyword>
<protein>
    <submittedName>
        <fullName evidence="2">YesO protein</fullName>
    </submittedName>
</protein>
<dbReference type="PANTHER" id="PTHR43649">
    <property type="entry name" value="ARABINOSE-BINDING PROTEIN-RELATED"/>
    <property type="match status" value="1"/>
</dbReference>
<evidence type="ECO:0000256" key="1">
    <source>
        <dbReference type="SAM" id="SignalP"/>
    </source>
</evidence>
<organism evidence="2">
    <name type="scientific">Candidatus Moduliflexus flocculans</name>
    <dbReference type="NCBI Taxonomy" id="1499966"/>
    <lineage>
        <taxon>Bacteria</taxon>
        <taxon>Candidatus Moduliflexota</taxon>
        <taxon>Candidatus Moduliflexia</taxon>
        <taxon>Candidatus Moduliflexales</taxon>
        <taxon>Candidatus Moduliflexaceae</taxon>
    </lineage>
</organism>
<dbReference type="Pfam" id="PF01547">
    <property type="entry name" value="SBP_bac_1"/>
    <property type="match status" value="1"/>
</dbReference>
<dbReference type="Gene3D" id="3.40.190.10">
    <property type="entry name" value="Periplasmic binding protein-like II"/>
    <property type="match status" value="2"/>
</dbReference>
<feature type="signal peptide" evidence="1">
    <location>
        <begin position="1"/>
        <end position="23"/>
    </location>
</feature>
<dbReference type="PANTHER" id="PTHR43649:SF11">
    <property type="entry name" value="ABC TRANSPORTER SUBSTRATE-BINDING PROTEIN YESO-RELATED"/>
    <property type="match status" value="1"/>
</dbReference>
<dbReference type="EMBL" id="DF820459">
    <property type="protein sequence ID" value="GAK53262.1"/>
    <property type="molecule type" value="Genomic_DNA"/>
</dbReference>
<dbReference type="InterPro" id="IPR050490">
    <property type="entry name" value="Bact_solute-bd_prot1"/>
</dbReference>
<feature type="chain" id="PRO_5006631646" evidence="1">
    <location>
        <begin position="24"/>
        <end position="427"/>
    </location>
</feature>
<sequence length="427" mass="47967">MKKLIGCLLVVLGMSMWALMAFAEDPIELRFTWWGSQDRHDRTIKVVEMFQKEHPNIKIVYEFANWNDYWTKVSTQAAGGNLPDIMQQDYARINEWADKKLIAPLDDFVKDGTIDLSNVSENVLTGGRIGGKLYAINIGSNSLCFALDVDAFKKAGIELPKQNWTWAEFEQTVLALHEKLGYFGMGAQILNEQNWKSLYLSLGQWAYSADGTALGYTDDQPFIDFMKMAVRLEKAGAIPTMAEEIELFKQGLEAEPMVKGNAAMQYMWSNQIIAAWKAAGEGRNFVLIHLPRMTADGAPSNYVKPGQFLSVTTHSKHPKEAAMFIDYFTNSVEANKVLLAERGVPISSVVAKELEPFLSPAQKEMFAFMARVIADCSPLPLPDPKNHAEFMNTVYHPEVVQPVRFGKITPEQGAKILRDRAEDILTQ</sequence>
<accession>A0A0S6W6F2</accession>